<keyword evidence="1" id="KW-0472">Membrane</keyword>
<reference evidence="3" key="1">
    <citation type="journal article" date="2010" name="Genome Biol.">
        <title>Genome sequence of the necrotrophic plant pathogen Pythium ultimum reveals original pathogenicity mechanisms and effector repertoire.</title>
        <authorList>
            <person name="Levesque C.A."/>
            <person name="Brouwer H."/>
            <person name="Cano L."/>
            <person name="Hamilton J.P."/>
            <person name="Holt C."/>
            <person name="Huitema E."/>
            <person name="Raffaele S."/>
            <person name="Robideau G.P."/>
            <person name="Thines M."/>
            <person name="Win J."/>
            <person name="Zerillo M.M."/>
            <person name="Beakes G.W."/>
            <person name="Boore J.L."/>
            <person name="Busam D."/>
            <person name="Dumas B."/>
            <person name="Ferriera S."/>
            <person name="Fuerstenberg S.I."/>
            <person name="Gachon C.M."/>
            <person name="Gaulin E."/>
            <person name="Govers F."/>
            <person name="Grenville-Briggs L."/>
            <person name="Horner N."/>
            <person name="Hostetler J."/>
            <person name="Jiang R.H."/>
            <person name="Johnson J."/>
            <person name="Krajaejun T."/>
            <person name="Lin H."/>
            <person name="Meijer H.J."/>
            <person name="Moore B."/>
            <person name="Morris P."/>
            <person name="Phuntmart V."/>
            <person name="Puiu D."/>
            <person name="Shetty J."/>
            <person name="Stajich J.E."/>
            <person name="Tripathy S."/>
            <person name="Wawra S."/>
            <person name="van West P."/>
            <person name="Whitty B.R."/>
            <person name="Coutinho P.M."/>
            <person name="Henrissat B."/>
            <person name="Martin F."/>
            <person name="Thomas P.D."/>
            <person name="Tyler B.M."/>
            <person name="De Vries R.P."/>
            <person name="Kamoun S."/>
            <person name="Yandell M."/>
            <person name="Tisserat N."/>
            <person name="Buell C.R."/>
        </authorList>
    </citation>
    <scope>NUCLEOTIDE SEQUENCE</scope>
    <source>
        <strain evidence="3">DAOM:BR144</strain>
    </source>
</reference>
<dbReference type="EnsemblProtists" id="PYU1_T005569">
    <property type="protein sequence ID" value="PYU1_T005569"/>
    <property type="gene ID" value="PYU1_G005558"/>
</dbReference>
<feature type="transmembrane region" description="Helical" evidence="1">
    <location>
        <begin position="285"/>
        <end position="309"/>
    </location>
</feature>
<reference evidence="3" key="2">
    <citation type="submission" date="2010-04" db="EMBL/GenBank/DDBJ databases">
        <authorList>
            <person name="Buell R."/>
            <person name="Hamilton J."/>
            <person name="Hostetler J."/>
        </authorList>
    </citation>
    <scope>NUCLEOTIDE SEQUENCE [LARGE SCALE GENOMIC DNA]</scope>
    <source>
        <strain evidence="3">DAOM:BR144</strain>
    </source>
</reference>
<organism evidence="2 3">
    <name type="scientific">Globisporangium ultimum (strain ATCC 200006 / CBS 805.95 / DAOM BR144)</name>
    <name type="common">Pythium ultimum</name>
    <dbReference type="NCBI Taxonomy" id="431595"/>
    <lineage>
        <taxon>Eukaryota</taxon>
        <taxon>Sar</taxon>
        <taxon>Stramenopiles</taxon>
        <taxon>Oomycota</taxon>
        <taxon>Peronosporomycetes</taxon>
        <taxon>Pythiales</taxon>
        <taxon>Pythiaceae</taxon>
        <taxon>Globisporangium</taxon>
    </lineage>
</organism>
<sequence length="529" mass="56987">MCGSSGACFHGECVAQQTASSAVPACICNALYAGAQCSFRNGNLYFEVPLACTFLLVLVVLGLRVTEKATAMLRLPEHHRAKYNLFAFPRQFVVSERISGVLASCVGTWVGDTSTKGFPILAGGGRKRKQCVVLENIFIVVAVLLELVMWFQIAAIAFLPAVPWPTTSQSTAKVLRLFLLYPLWAHTEAHEFPHPVFYGAIVAVPAGVVMCCLLGMKRFPLFKPQPKDAPVEDLCSMALRVYSEWAALPLMIALLLPSECLFVGYDLKGFVFALPVPKSSCFTLLQGGHVALSLTMALMYWLLSCMIVFQLNCEASHPVPTLWSDIRYMAVVQAVKLPLAMVNGLRGYGSVLAAWSGVMGLVAAAMDNPTNKTTYEASCFKCFFTGGNLLAAPFSAACIWSLGAMGLSEDFWFRLGALTPLKQDSSSLSRPAVLAPDAMDSDEDTGESLVQKIKAFFPLGRAESASKQPRGDARVAVAVAATAEPAIQHGGERKEDKTTAAATGPLVSKLALLRHAKAEKRSASSRTLQ</sequence>
<evidence type="ECO:0000256" key="1">
    <source>
        <dbReference type="SAM" id="Phobius"/>
    </source>
</evidence>
<feature type="transmembrane region" description="Helical" evidence="1">
    <location>
        <begin position="48"/>
        <end position="66"/>
    </location>
</feature>
<feature type="transmembrane region" description="Helical" evidence="1">
    <location>
        <begin position="196"/>
        <end position="216"/>
    </location>
</feature>
<dbReference type="eggNOG" id="ENOG502SJX0">
    <property type="taxonomic scope" value="Eukaryota"/>
</dbReference>
<evidence type="ECO:0008006" key="4">
    <source>
        <dbReference type="Google" id="ProtNLM"/>
    </source>
</evidence>
<evidence type="ECO:0000313" key="2">
    <source>
        <dbReference type="EnsemblProtists" id="PYU1_T005569"/>
    </source>
</evidence>
<feature type="transmembrane region" description="Helical" evidence="1">
    <location>
        <begin position="386"/>
        <end position="407"/>
    </location>
</feature>
<dbReference type="VEuPathDB" id="FungiDB:PYU1_G005558"/>
<dbReference type="Proteomes" id="UP000019132">
    <property type="component" value="Unassembled WGS sequence"/>
</dbReference>
<dbReference type="OMA" id="PACICNA"/>
<dbReference type="EMBL" id="GL376633">
    <property type="status" value="NOT_ANNOTATED_CDS"/>
    <property type="molecule type" value="Genomic_DNA"/>
</dbReference>
<dbReference type="HOGENOM" id="CLU_042876_0_0_1"/>
<reference evidence="2" key="3">
    <citation type="submission" date="2015-02" db="UniProtKB">
        <authorList>
            <consortium name="EnsemblProtists"/>
        </authorList>
    </citation>
    <scope>IDENTIFICATION</scope>
    <source>
        <strain evidence="2">DAOM BR144</strain>
    </source>
</reference>
<evidence type="ECO:0000313" key="3">
    <source>
        <dbReference type="Proteomes" id="UP000019132"/>
    </source>
</evidence>
<feature type="transmembrane region" description="Helical" evidence="1">
    <location>
        <begin position="136"/>
        <end position="159"/>
    </location>
</feature>
<feature type="transmembrane region" description="Helical" evidence="1">
    <location>
        <begin position="245"/>
        <end position="265"/>
    </location>
</feature>
<name>K3WKS7_GLOUD</name>
<dbReference type="InParanoid" id="K3WKS7"/>
<keyword evidence="1" id="KW-1133">Transmembrane helix</keyword>
<keyword evidence="1" id="KW-0812">Transmembrane</keyword>
<keyword evidence="3" id="KW-1185">Reference proteome</keyword>
<dbReference type="AlphaFoldDB" id="K3WKS7"/>
<protein>
    <recommendedName>
        <fullName evidence="4">EGF-like domain-containing protein</fullName>
    </recommendedName>
</protein>
<accession>K3WKS7</accession>
<proteinExistence type="predicted"/>